<reference evidence="5" key="1">
    <citation type="submission" date="2021-03" db="EMBL/GenBank/DDBJ databases">
        <title>Acanthopleuribacteraceae sp. M133.</title>
        <authorList>
            <person name="Wang G."/>
        </authorList>
    </citation>
    <scope>NUCLEOTIDE SEQUENCE</scope>
    <source>
        <strain evidence="5">M133</strain>
    </source>
</reference>
<keyword evidence="3" id="KW-0808">Transferase</keyword>
<keyword evidence="6" id="KW-1185">Reference proteome</keyword>
<dbReference type="Gene3D" id="3.90.550.10">
    <property type="entry name" value="Spore Coat Polysaccharide Biosynthesis Protein SpsA, Chain A"/>
    <property type="match status" value="1"/>
</dbReference>
<dbReference type="KEGG" id="scor:J3U87_34830"/>
<keyword evidence="2" id="KW-0328">Glycosyltransferase</keyword>
<gene>
    <name evidence="5" type="ORF">J3U87_34830</name>
</gene>
<name>A0A8A4TLB6_SULCO</name>
<dbReference type="SUPFAM" id="SSF53448">
    <property type="entry name" value="Nucleotide-diphospho-sugar transferases"/>
    <property type="match status" value="1"/>
</dbReference>
<dbReference type="Proteomes" id="UP000663929">
    <property type="component" value="Chromosome"/>
</dbReference>
<evidence type="ECO:0000256" key="1">
    <source>
        <dbReference type="ARBA" id="ARBA00006739"/>
    </source>
</evidence>
<dbReference type="InterPro" id="IPR001173">
    <property type="entry name" value="Glyco_trans_2-like"/>
</dbReference>
<evidence type="ECO:0000256" key="3">
    <source>
        <dbReference type="ARBA" id="ARBA00022679"/>
    </source>
</evidence>
<evidence type="ECO:0000313" key="5">
    <source>
        <dbReference type="EMBL" id="QTD50789.1"/>
    </source>
</evidence>
<dbReference type="CDD" id="cd04186">
    <property type="entry name" value="GT_2_like_c"/>
    <property type="match status" value="1"/>
</dbReference>
<dbReference type="EMBL" id="CP071793">
    <property type="protein sequence ID" value="QTD50789.1"/>
    <property type="molecule type" value="Genomic_DNA"/>
</dbReference>
<accession>A0A8A4TLB6</accession>
<evidence type="ECO:0000256" key="2">
    <source>
        <dbReference type="ARBA" id="ARBA00022676"/>
    </source>
</evidence>
<proteinExistence type="inferred from homology"/>
<comment type="similarity">
    <text evidence="1">Belongs to the glycosyltransferase 2 family.</text>
</comment>
<dbReference type="PANTHER" id="PTHR43179:SF12">
    <property type="entry name" value="GALACTOFURANOSYLTRANSFERASE GLFT2"/>
    <property type="match status" value="1"/>
</dbReference>
<dbReference type="AlphaFoldDB" id="A0A8A4TLB6"/>
<organism evidence="5 6">
    <name type="scientific">Sulfidibacter corallicola</name>
    <dbReference type="NCBI Taxonomy" id="2818388"/>
    <lineage>
        <taxon>Bacteria</taxon>
        <taxon>Pseudomonadati</taxon>
        <taxon>Acidobacteriota</taxon>
        <taxon>Holophagae</taxon>
        <taxon>Acanthopleuribacterales</taxon>
        <taxon>Acanthopleuribacteraceae</taxon>
        <taxon>Sulfidibacter</taxon>
    </lineage>
</organism>
<sequence length="344" mass="37883">MGSGHGVRVSVLIVNWNGRDLLPGCLAALARQTVAPHEIVVVDNGSEDGSADYLRACDAQGLKTRFLGTNTGFSGGNNVAFGMAEGDVVALLNNDAEPDPDWIAEALPAFEDPVVAMVACKVLRAEGGTVDKVGHLMYRDGQNRGRGTGRPDDGRFDMDEEALWPDGCAGFYRRSALEQTLTDGHLLDPDFFLYAEDAELGMRLRWAGYRCIYRHKSIVIHRHSAGLGKFGLRKLYFIERNRMWLLVKTFPLGWILVSPWFTLLRHGANALAALRGRGVAGGAARAQSPFALAGCLVRALWDGLRGAPRMWRKRSGVVKRVSDRDMKRILRTYRISLSELTGED</sequence>
<protein>
    <submittedName>
        <fullName evidence="5">Glycosyltransferase family 2 protein</fullName>
    </submittedName>
</protein>
<evidence type="ECO:0000313" key="6">
    <source>
        <dbReference type="Proteomes" id="UP000663929"/>
    </source>
</evidence>
<dbReference type="GO" id="GO:0016757">
    <property type="term" value="F:glycosyltransferase activity"/>
    <property type="evidence" value="ECO:0007669"/>
    <property type="project" value="UniProtKB-KW"/>
</dbReference>
<dbReference type="PANTHER" id="PTHR43179">
    <property type="entry name" value="RHAMNOSYLTRANSFERASE WBBL"/>
    <property type="match status" value="1"/>
</dbReference>
<dbReference type="InterPro" id="IPR029044">
    <property type="entry name" value="Nucleotide-diphossugar_trans"/>
</dbReference>
<evidence type="ECO:0000259" key="4">
    <source>
        <dbReference type="Pfam" id="PF00535"/>
    </source>
</evidence>
<feature type="domain" description="Glycosyltransferase 2-like" evidence="4">
    <location>
        <begin position="10"/>
        <end position="178"/>
    </location>
</feature>
<dbReference type="RefSeq" id="WP_237380797.1">
    <property type="nucleotide sequence ID" value="NZ_CP071793.1"/>
</dbReference>
<dbReference type="Pfam" id="PF00535">
    <property type="entry name" value="Glycos_transf_2"/>
    <property type="match status" value="1"/>
</dbReference>